<dbReference type="NCBIfam" id="TIGR00154">
    <property type="entry name" value="ispE"/>
    <property type="match status" value="1"/>
</dbReference>
<comment type="pathway">
    <text evidence="9">Isoprenoid biosynthesis; isopentenyl diphosphate biosynthesis via DXP pathway; isopentenyl diphosphate from 1-deoxy-D-xylulose 5-phosphate: step 3/6.</text>
</comment>
<evidence type="ECO:0000256" key="2">
    <source>
        <dbReference type="ARBA" id="ARBA00012052"/>
    </source>
</evidence>
<dbReference type="PANTHER" id="PTHR43527">
    <property type="entry name" value="4-DIPHOSPHOCYTIDYL-2-C-METHYL-D-ERYTHRITOL KINASE, CHLOROPLASTIC"/>
    <property type="match status" value="1"/>
</dbReference>
<dbReference type="InterPro" id="IPR020568">
    <property type="entry name" value="Ribosomal_Su5_D2-typ_SF"/>
</dbReference>
<evidence type="ECO:0000256" key="6">
    <source>
        <dbReference type="ARBA" id="ARBA00022777"/>
    </source>
</evidence>
<keyword evidence="9" id="KW-0414">Isoprene biosynthesis</keyword>
<dbReference type="RefSeq" id="WP_214345909.1">
    <property type="nucleotide sequence ID" value="NZ_JAHBOH010000001.1"/>
</dbReference>
<evidence type="ECO:0000259" key="11">
    <source>
        <dbReference type="Pfam" id="PF08544"/>
    </source>
</evidence>
<evidence type="ECO:0000256" key="3">
    <source>
        <dbReference type="ARBA" id="ARBA00017473"/>
    </source>
</evidence>
<comment type="similarity">
    <text evidence="1 9">Belongs to the GHMP kinase family. IspE subfamily.</text>
</comment>
<evidence type="ECO:0000256" key="5">
    <source>
        <dbReference type="ARBA" id="ARBA00022741"/>
    </source>
</evidence>
<dbReference type="EMBL" id="JAHBOH010000001">
    <property type="protein sequence ID" value="MBT0992919.1"/>
    <property type="molecule type" value="Genomic_DNA"/>
</dbReference>
<dbReference type="PANTHER" id="PTHR43527:SF2">
    <property type="entry name" value="4-DIPHOSPHOCYTIDYL-2-C-METHYL-D-ERYTHRITOL KINASE, CHLOROPLASTIC"/>
    <property type="match status" value="1"/>
</dbReference>
<dbReference type="InterPro" id="IPR014721">
    <property type="entry name" value="Ribsml_uS5_D2-typ_fold_subgr"/>
</dbReference>
<evidence type="ECO:0000256" key="1">
    <source>
        <dbReference type="ARBA" id="ARBA00009684"/>
    </source>
</evidence>
<evidence type="ECO:0000256" key="9">
    <source>
        <dbReference type="HAMAP-Rule" id="MF_00061"/>
    </source>
</evidence>
<dbReference type="InterPro" id="IPR004424">
    <property type="entry name" value="IspE"/>
</dbReference>
<keyword evidence="7 9" id="KW-0067">ATP-binding</keyword>
<name>A0ABS5TUX8_9CELL</name>
<evidence type="ECO:0000313" key="13">
    <source>
        <dbReference type="Proteomes" id="UP000722125"/>
    </source>
</evidence>
<dbReference type="HAMAP" id="MF_00061">
    <property type="entry name" value="IspE"/>
    <property type="match status" value="1"/>
</dbReference>
<sequence length="317" mass="32147">MTLSSVEVVTSREVRVRAPGKVNLSLHVGPVQPDGYHPLMTVFQAVSVFEEVVARASDERVVTVSGPQSDLVPTDSSNLALRAVELLARASGVDEGVRLHIDKGVPVAGGMAGGSADAAAALLACDALWQTGLSRADLVDLAAELGSDVPFVLQGHTAVGQGRGHVLTPVLGRGEFHWAFAVQDRGLSAGAVYGALDELRAGAPDDELAVLPDLDDDVPLLQALRAGDPRALGAALHNDLQPAALELDPGLAQPLAVAQDAGALGVVVSGSGPTVAALGRSRQHALVLAAAFTAAGVADRVLTATGPVAGARVVATD</sequence>
<gene>
    <name evidence="9" type="primary">ispE</name>
    <name evidence="12" type="ORF">KIN34_01260</name>
</gene>
<feature type="active site" evidence="9">
    <location>
        <position position="21"/>
    </location>
</feature>
<proteinExistence type="inferred from homology"/>
<dbReference type="Pfam" id="PF00288">
    <property type="entry name" value="GHMP_kinases_N"/>
    <property type="match status" value="1"/>
</dbReference>
<comment type="function">
    <text evidence="9">Catalyzes the phosphorylation of the position 2 hydroxy group of 4-diphosphocytidyl-2C-methyl-D-erythritol.</text>
</comment>
<dbReference type="Gene3D" id="3.30.70.890">
    <property type="entry name" value="GHMP kinase, C-terminal domain"/>
    <property type="match status" value="1"/>
</dbReference>
<dbReference type="InterPro" id="IPR013750">
    <property type="entry name" value="GHMP_kinase_C_dom"/>
</dbReference>
<feature type="active site" evidence="9">
    <location>
        <position position="148"/>
    </location>
</feature>
<dbReference type="InterPro" id="IPR036554">
    <property type="entry name" value="GHMP_kinase_C_sf"/>
</dbReference>
<dbReference type="InterPro" id="IPR006204">
    <property type="entry name" value="GHMP_kinase_N_dom"/>
</dbReference>
<accession>A0ABS5TUX8</accession>
<feature type="domain" description="GHMP kinase C-terminal" evidence="11">
    <location>
        <begin position="220"/>
        <end position="296"/>
    </location>
</feature>
<comment type="catalytic activity">
    <reaction evidence="9">
        <text>4-CDP-2-C-methyl-D-erythritol + ATP = 4-CDP-2-C-methyl-D-erythritol 2-phosphate + ADP + H(+)</text>
        <dbReference type="Rhea" id="RHEA:18437"/>
        <dbReference type="ChEBI" id="CHEBI:15378"/>
        <dbReference type="ChEBI" id="CHEBI:30616"/>
        <dbReference type="ChEBI" id="CHEBI:57823"/>
        <dbReference type="ChEBI" id="CHEBI:57919"/>
        <dbReference type="ChEBI" id="CHEBI:456216"/>
        <dbReference type="EC" id="2.7.1.148"/>
    </reaction>
</comment>
<keyword evidence="13" id="KW-1185">Reference proteome</keyword>
<feature type="binding site" evidence="9">
    <location>
        <begin position="106"/>
        <end position="116"/>
    </location>
    <ligand>
        <name>ATP</name>
        <dbReference type="ChEBI" id="CHEBI:30616"/>
    </ligand>
</feature>
<keyword evidence="6 9" id="KW-0418">Kinase</keyword>
<dbReference type="SUPFAM" id="SSF54211">
    <property type="entry name" value="Ribosomal protein S5 domain 2-like"/>
    <property type="match status" value="1"/>
</dbReference>
<evidence type="ECO:0000256" key="7">
    <source>
        <dbReference type="ARBA" id="ARBA00022840"/>
    </source>
</evidence>
<dbReference type="PIRSF" id="PIRSF010376">
    <property type="entry name" value="IspE"/>
    <property type="match status" value="1"/>
</dbReference>
<dbReference type="EC" id="2.7.1.148" evidence="2 9"/>
<dbReference type="SUPFAM" id="SSF55060">
    <property type="entry name" value="GHMP Kinase, C-terminal domain"/>
    <property type="match status" value="1"/>
</dbReference>
<evidence type="ECO:0000256" key="8">
    <source>
        <dbReference type="ARBA" id="ARBA00032554"/>
    </source>
</evidence>
<evidence type="ECO:0000256" key="4">
    <source>
        <dbReference type="ARBA" id="ARBA00022679"/>
    </source>
</evidence>
<keyword evidence="5 9" id="KW-0547">Nucleotide-binding</keyword>
<dbReference type="Gene3D" id="3.30.230.10">
    <property type="match status" value="1"/>
</dbReference>
<keyword evidence="4 9" id="KW-0808">Transferase</keyword>
<comment type="caution">
    <text evidence="12">The sequence shown here is derived from an EMBL/GenBank/DDBJ whole genome shotgun (WGS) entry which is preliminary data.</text>
</comment>
<reference evidence="12 13" key="1">
    <citation type="submission" date="2021-05" db="EMBL/GenBank/DDBJ databases">
        <title>Description of Cellulomonas sp. DKR-3 sp. nov.</title>
        <authorList>
            <person name="Dahal R.H."/>
            <person name="Chaudhary D.K."/>
        </authorList>
    </citation>
    <scope>NUCLEOTIDE SEQUENCE [LARGE SCALE GENOMIC DNA]</scope>
    <source>
        <strain evidence="12 13">DKR-3</strain>
    </source>
</reference>
<organism evidence="12 13">
    <name type="scientific">Cellulomonas fulva</name>
    <dbReference type="NCBI Taxonomy" id="2835530"/>
    <lineage>
        <taxon>Bacteria</taxon>
        <taxon>Bacillati</taxon>
        <taxon>Actinomycetota</taxon>
        <taxon>Actinomycetes</taxon>
        <taxon>Micrococcales</taxon>
        <taxon>Cellulomonadaceae</taxon>
        <taxon>Cellulomonas</taxon>
    </lineage>
</organism>
<dbReference type="NCBIfam" id="NF002870">
    <property type="entry name" value="PRK03188.1"/>
    <property type="match status" value="1"/>
</dbReference>
<evidence type="ECO:0000259" key="10">
    <source>
        <dbReference type="Pfam" id="PF00288"/>
    </source>
</evidence>
<dbReference type="Proteomes" id="UP000722125">
    <property type="component" value="Unassembled WGS sequence"/>
</dbReference>
<feature type="domain" description="GHMP kinase N-terminal" evidence="10">
    <location>
        <begin position="78"/>
        <end position="155"/>
    </location>
</feature>
<dbReference type="GO" id="GO:0050515">
    <property type="term" value="F:4-(cytidine 5'-diphospho)-2-C-methyl-D-erythritol kinase activity"/>
    <property type="evidence" value="ECO:0007669"/>
    <property type="project" value="UniProtKB-EC"/>
</dbReference>
<dbReference type="Pfam" id="PF08544">
    <property type="entry name" value="GHMP_kinases_C"/>
    <property type="match status" value="1"/>
</dbReference>
<evidence type="ECO:0000313" key="12">
    <source>
        <dbReference type="EMBL" id="MBT0992919.1"/>
    </source>
</evidence>
<protein>
    <recommendedName>
        <fullName evidence="3 9">4-diphosphocytidyl-2-C-methyl-D-erythritol kinase</fullName>
        <shortName evidence="9">CMK</shortName>
        <ecNumber evidence="2 9">2.7.1.148</ecNumber>
    </recommendedName>
    <alternativeName>
        <fullName evidence="8 9">4-(cytidine-5'-diphospho)-2-C-methyl-D-erythritol kinase</fullName>
    </alternativeName>
</protein>